<dbReference type="GO" id="GO:0000287">
    <property type="term" value="F:magnesium ion binding"/>
    <property type="evidence" value="ECO:0007669"/>
    <property type="project" value="UniProtKB-UniRule"/>
</dbReference>
<dbReference type="PANTHER" id="PTHR43210">
    <property type="entry name" value="DETHIOBIOTIN SYNTHETASE"/>
    <property type="match status" value="1"/>
</dbReference>
<dbReference type="SUPFAM" id="SSF52540">
    <property type="entry name" value="P-loop containing nucleoside triphosphate hydrolases"/>
    <property type="match status" value="1"/>
</dbReference>
<feature type="active site" evidence="2">
    <location>
        <position position="33"/>
    </location>
</feature>
<dbReference type="RefSeq" id="WP_092460102.1">
    <property type="nucleotide sequence ID" value="NZ_FPCJ01000001.1"/>
</dbReference>
<comment type="subunit">
    <text evidence="2">Homodimer.</text>
</comment>
<feature type="binding site" evidence="2">
    <location>
        <position position="44"/>
    </location>
    <ligand>
        <name>Mg(2+)</name>
        <dbReference type="ChEBI" id="CHEBI:18420"/>
    </ligand>
</feature>
<keyword evidence="2" id="KW-0436">Ligase</keyword>
<feature type="binding site" evidence="2">
    <location>
        <position position="17"/>
    </location>
    <ligand>
        <name>Mg(2+)</name>
        <dbReference type="ChEBI" id="CHEBI:18420"/>
    </ligand>
</feature>
<keyword evidence="2" id="KW-0963">Cytoplasm</keyword>
<proteinExistence type="inferred from homology"/>
<dbReference type="HAMAP" id="MF_00336">
    <property type="entry name" value="BioD"/>
    <property type="match status" value="1"/>
</dbReference>
<protein>
    <recommendedName>
        <fullName evidence="2">ATP-dependent dethiobiotin synthetase BioD</fullName>
        <ecNumber evidence="2">6.3.3.3</ecNumber>
    </recommendedName>
    <alternativeName>
        <fullName evidence="2">DTB synthetase</fullName>
        <shortName evidence="2">DTBS</shortName>
    </alternativeName>
    <alternativeName>
        <fullName evidence="2">Dethiobiotin synthase</fullName>
    </alternativeName>
</protein>
<comment type="subcellular location">
    <subcellularLocation>
        <location evidence="2">Cytoplasm</location>
    </subcellularLocation>
</comment>
<feature type="binding site" evidence="2">
    <location>
        <position position="104"/>
    </location>
    <ligand>
        <name>Mg(2+)</name>
        <dbReference type="ChEBI" id="CHEBI:18420"/>
    </ligand>
</feature>
<keyword evidence="2" id="KW-0479">Metal-binding</keyword>
<evidence type="ECO:0000313" key="4">
    <source>
        <dbReference type="Proteomes" id="UP000199537"/>
    </source>
</evidence>
<dbReference type="GO" id="GO:0005829">
    <property type="term" value="C:cytosol"/>
    <property type="evidence" value="ECO:0007669"/>
    <property type="project" value="TreeGrafter"/>
</dbReference>
<gene>
    <name evidence="2" type="primary">bioD</name>
    <name evidence="3" type="ORF">SAMN05660895_1910</name>
</gene>
<dbReference type="EC" id="6.3.3.3" evidence="2"/>
<keyword evidence="4" id="KW-1185">Reference proteome</keyword>
<accession>A0A1I7NHJ8</accession>
<dbReference type="CDD" id="cd03109">
    <property type="entry name" value="DTBS"/>
    <property type="match status" value="1"/>
</dbReference>
<feature type="binding site" evidence="2">
    <location>
        <position position="37"/>
    </location>
    <ligand>
        <name>substrate</name>
    </ligand>
</feature>
<dbReference type="EMBL" id="FPCJ01000001">
    <property type="protein sequence ID" value="SFV34128.1"/>
    <property type="molecule type" value="Genomic_DNA"/>
</dbReference>
<sequence length="218" mass="24643">MAGVLFVTGIGTDVGKTVASAMLVKALQADYWKPVQSGATEGTDAQRIQHWLGSWVRVHPEVYLLQKAVSPHLAAREEGVHIQLQTIYEAFQHIYHPDRWLVIEGAGGLLVPLNEEQTFLDLIRLLQVPVVLVSRQYLGSLNHTLLTMQVLQQANIAVAGWICNGHYESNEEDLEKWLPWPKLAAMEWTEQITAAWFEKQVQQLNTQHVSTFQSSHCR</sequence>
<comment type="function">
    <text evidence="2">Catalyzes a mechanistically unusual reaction, the ATP-dependent insertion of CO2 between the N7 and N8 nitrogen atoms of 7,8-diaminopelargonic acid (DAPA, also called 7,8-diammoniononanoate) to form a ureido ring.</text>
</comment>
<organism evidence="3 4">
    <name type="scientific">Thermoflavifilum thermophilum</name>
    <dbReference type="NCBI Taxonomy" id="1393122"/>
    <lineage>
        <taxon>Bacteria</taxon>
        <taxon>Pseudomonadati</taxon>
        <taxon>Bacteroidota</taxon>
        <taxon>Chitinophagia</taxon>
        <taxon>Chitinophagales</taxon>
        <taxon>Chitinophagaceae</taxon>
        <taxon>Thermoflavifilum</taxon>
    </lineage>
</organism>
<comment type="cofactor">
    <cofactor evidence="2">
        <name>Mg(2+)</name>
        <dbReference type="ChEBI" id="CHEBI:18420"/>
    </cofactor>
</comment>
<dbReference type="NCBIfam" id="TIGR00347">
    <property type="entry name" value="bioD"/>
    <property type="match status" value="1"/>
</dbReference>
<dbReference type="PANTHER" id="PTHR43210:SF5">
    <property type="entry name" value="DETHIOBIOTIN SYNTHETASE"/>
    <property type="match status" value="1"/>
</dbReference>
<dbReference type="Gene3D" id="3.40.50.300">
    <property type="entry name" value="P-loop containing nucleotide triphosphate hydrolases"/>
    <property type="match status" value="1"/>
</dbReference>
<dbReference type="GO" id="GO:0009102">
    <property type="term" value="P:biotin biosynthetic process"/>
    <property type="evidence" value="ECO:0007669"/>
    <property type="project" value="UniProtKB-UniRule"/>
</dbReference>
<comment type="caution">
    <text evidence="2">Lacks conserved residue(s) required for the propagation of feature annotation.</text>
</comment>
<keyword evidence="2" id="KW-0547">Nucleotide-binding</keyword>
<evidence type="ECO:0000256" key="2">
    <source>
        <dbReference type="HAMAP-Rule" id="MF_00336"/>
    </source>
</evidence>
<feature type="binding site" evidence="2">
    <location>
        <begin position="104"/>
        <end position="107"/>
    </location>
    <ligand>
        <name>ATP</name>
        <dbReference type="ChEBI" id="CHEBI:30616"/>
    </ligand>
</feature>
<keyword evidence="2" id="KW-0460">Magnesium</keyword>
<evidence type="ECO:0000256" key="1">
    <source>
        <dbReference type="ARBA" id="ARBA00022756"/>
    </source>
</evidence>
<dbReference type="STRING" id="1393122.SAMN05660895_1910"/>
<dbReference type="InterPro" id="IPR004472">
    <property type="entry name" value="DTB_synth_BioD"/>
</dbReference>
<dbReference type="UniPathway" id="UPA00078">
    <property type="reaction ID" value="UER00161"/>
</dbReference>
<dbReference type="GO" id="GO:0004141">
    <property type="term" value="F:dethiobiotin synthase activity"/>
    <property type="evidence" value="ECO:0007669"/>
    <property type="project" value="UniProtKB-UniRule"/>
</dbReference>
<comment type="catalytic activity">
    <reaction evidence="2">
        <text>(7R,8S)-7,8-diammoniononanoate + CO2 + ATP = (4R,5S)-dethiobiotin + ADP + phosphate + 3 H(+)</text>
        <dbReference type="Rhea" id="RHEA:15805"/>
        <dbReference type="ChEBI" id="CHEBI:15378"/>
        <dbReference type="ChEBI" id="CHEBI:16526"/>
        <dbReference type="ChEBI" id="CHEBI:30616"/>
        <dbReference type="ChEBI" id="CHEBI:43474"/>
        <dbReference type="ChEBI" id="CHEBI:149469"/>
        <dbReference type="ChEBI" id="CHEBI:149473"/>
        <dbReference type="ChEBI" id="CHEBI:456216"/>
        <dbReference type="EC" id="6.3.3.3"/>
    </reaction>
</comment>
<dbReference type="PIRSF" id="PIRSF006755">
    <property type="entry name" value="DTB_synth"/>
    <property type="match status" value="1"/>
</dbReference>
<comment type="pathway">
    <text evidence="2">Cofactor biosynthesis; biotin biosynthesis; biotin from 7,8-diaminononanoate: step 1/2.</text>
</comment>
<dbReference type="AlphaFoldDB" id="A0A1I7NHJ8"/>
<name>A0A1I7NHJ8_9BACT</name>
<reference evidence="4" key="1">
    <citation type="submission" date="2016-10" db="EMBL/GenBank/DDBJ databases">
        <authorList>
            <person name="Varghese N."/>
            <person name="Submissions S."/>
        </authorList>
    </citation>
    <scope>NUCLEOTIDE SEQUENCE [LARGE SCALE GENOMIC DNA]</scope>
    <source>
        <strain evidence="4">DSM 14807</strain>
    </source>
</reference>
<keyword evidence="1 2" id="KW-0093">Biotin biosynthesis</keyword>
<evidence type="ECO:0000313" key="3">
    <source>
        <dbReference type="EMBL" id="SFV34128.1"/>
    </source>
</evidence>
<dbReference type="InterPro" id="IPR027417">
    <property type="entry name" value="P-loop_NTPase"/>
</dbReference>
<feature type="binding site" evidence="2">
    <location>
        <begin position="13"/>
        <end position="18"/>
    </location>
    <ligand>
        <name>ATP</name>
        <dbReference type="ChEBI" id="CHEBI:30616"/>
    </ligand>
</feature>
<dbReference type="Proteomes" id="UP000199537">
    <property type="component" value="Unassembled WGS sequence"/>
</dbReference>
<dbReference type="GO" id="GO:0005524">
    <property type="term" value="F:ATP binding"/>
    <property type="evidence" value="ECO:0007669"/>
    <property type="project" value="UniProtKB-UniRule"/>
</dbReference>
<feature type="binding site" evidence="2">
    <location>
        <position position="44"/>
    </location>
    <ligand>
        <name>ATP</name>
        <dbReference type="ChEBI" id="CHEBI:30616"/>
    </ligand>
</feature>
<dbReference type="OrthoDB" id="9802097at2"/>
<dbReference type="Pfam" id="PF13500">
    <property type="entry name" value="AAA_26"/>
    <property type="match status" value="1"/>
</dbReference>
<keyword evidence="2" id="KW-0067">ATP-binding</keyword>
<comment type="similarity">
    <text evidence="2">Belongs to the dethiobiotin synthetase family.</text>
</comment>